<keyword evidence="5" id="KW-1185">Reference proteome</keyword>
<dbReference type="SUPFAM" id="SSF51197">
    <property type="entry name" value="Clavaminate synthase-like"/>
    <property type="match status" value="1"/>
</dbReference>
<dbReference type="InterPro" id="IPR027443">
    <property type="entry name" value="IPNS-like_sf"/>
</dbReference>
<evidence type="ECO:0000313" key="4">
    <source>
        <dbReference type="EMBL" id="RLL97459.1"/>
    </source>
</evidence>
<organism evidence="4 5">
    <name type="scientific">Aspergillus turcosus</name>
    <dbReference type="NCBI Taxonomy" id="1245748"/>
    <lineage>
        <taxon>Eukaryota</taxon>
        <taxon>Fungi</taxon>
        <taxon>Dikarya</taxon>
        <taxon>Ascomycota</taxon>
        <taxon>Pezizomycotina</taxon>
        <taxon>Eurotiomycetes</taxon>
        <taxon>Eurotiomycetidae</taxon>
        <taxon>Eurotiales</taxon>
        <taxon>Aspergillaceae</taxon>
        <taxon>Aspergillus</taxon>
        <taxon>Aspergillus subgen. Fumigati</taxon>
    </lineage>
</organism>
<dbReference type="EMBL" id="NIDN02000077">
    <property type="protein sequence ID" value="RLL97459.1"/>
    <property type="molecule type" value="Genomic_DNA"/>
</dbReference>
<dbReference type="InterPro" id="IPR026992">
    <property type="entry name" value="DIOX_N"/>
</dbReference>
<sequence length="323" mass="36374">MAEIPVLDAKKWVSGDDQERLDFARGLRHGLETLGFIKLINHGFSEEDLKGIFHWNKRFFELPLEQKACIANVPGPKPQRGWSGLGVEKTATLNTPGNRSHANLEDAKEHFDCGPSTDVQFPNVWPEDMDCRFRHFVEAYFEKGQQISLGLMEALEIGFELPRGTFTDRCNGDASELRLNHYPAISAAKLKDGTTHRIWPHTDFGIITLLVQDMVGGLEIWDNVSQTDFLPVIPSSPFELVVNAGDTLQRWCNNVIKAGLHRVATPQLECDIVPERFSVAFFLKAAREQPVGSIEHFVSAEEKPLYENITALEFQALRTGNVY</sequence>
<dbReference type="InterPro" id="IPR050231">
    <property type="entry name" value="Iron_ascorbate_oxido_reductase"/>
</dbReference>
<proteinExistence type="inferred from homology"/>
<dbReference type="Pfam" id="PF14226">
    <property type="entry name" value="DIOX_N"/>
    <property type="match status" value="1"/>
</dbReference>
<dbReference type="GO" id="GO:0016491">
    <property type="term" value="F:oxidoreductase activity"/>
    <property type="evidence" value="ECO:0007669"/>
    <property type="project" value="UniProtKB-KW"/>
</dbReference>
<comment type="similarity">
    <text evidence="1 2">Belongs to the iron/ascorbate-dependent oxidoreductase family.</text>
</comment>
<dbReference type="Gene3D" id="2.60.120.330">
    <property type="entry name" value="B-lactam Antibiotic, Isopenicillin N Synthase, Chain"/>
    <property type="match status" value="1"/>
</dbReference>
<dbReference type="InterPro" id="IPR005123">
    <property type="entry name" value="Oxoglu/Fe-dep_dioxygenase_dom"/>
</dbReference>
<evidence type="ECO:0000259" key="3">
    <source>
        <dbReference type="PROSITE" id="PS51471"/>
    </source>
</evidence>
<gene>
    <name evidence="4" type="ORF">CFD26_103664</name>
</gene>
<evidence type="ECO:0000313" key="5">
    <source>
        <dbReference type="Proteomes" id="UP000215289"/>
    </source>
</evidence>
<dbReference type="Proteomes" id="UP000215289">
    <property type="component" value="Unassembled WGS sequence"/>
</dbReference>
<accession>A0A229XEJ2</accession>
<evidence type="ECO:0000256" key="1">
    <source>
        <dbReference type="ARBA" id="ARBA00008056"/>
    </source>
</evidence>
<protein>
    <recommendedName>
        <fullName evidence="3">Fe2OG dioxygenase domain-containing protein</fullName>
    </recommendedName>
</protein>
<comment type="caution">
    <text evidence="4">The sequence shown here is derived from an EMBL/GenBank/DDBJ whole genome shotgun (WGS) entry which is preliminary data.</text>
</comment>
<feature type="domain" description="Fe2OG dioxygenase" evidence="3">
    <location>
        <begin position="173"/>
        <end position="285"/>
    </location>
</feature>
<dbReference type="GO" id="GO:0044283">
    <property type="term" value="P:small molecule biosynthetic process"/>
    <property type="evidence" value="ECO:0007669"/>
    <property type="project" value="UniProtKB-ARBA"/>
</dbReference>
<keyword evidence="2" id="KW-0408">Iron</keyword>
<dbReference type="AlphaFoldDB" id="A0A229XEJ2"/>
<dbReference type="PANTHER" id="PTHR47990">
    <property type="entry name" value="2-OXOGLUTARATE (2OG) AND FE(II)-DEPENDENT OXYGENASE SUPERFAMILY PROTEIN-RELATED"/>
    <property type="match status" value="1"/>
</dbReference>
<dbReference type="InterPro" id="IPR044861">
    <property type="entry name" value="IPNS-like_FE2OG_OXY"/>
</dbReference>
<name>A0A229XEJ2_9EURO</name>
<dbReference type="Pfam" id="PF03171">
    <property type="entry name" value="2OG-FeII_Oxy"/>
    <property type="match status" value="1"/>
</dbReference>
<keyword evidence="2" id="KW-0479">Metal-binding</keyword>
<reference evidence="4 5" key="1">
    <citation type="submission" date="2018-08" db="EMBL/GenBank/DDBJ databases">
        <title>Draft genome sequences of two Aspergillus turcosus clinical strains isolated from bronchoalveolar lavage fluid: one azole-susceptible and the other azole-resistant.</title>
        <authorList>
            <person name="Parent-Michaud M."/>
            <person name="Dufresne P.J."/>
            <person name="Fournier E."/>
            <person name="Martineau C."/>
            <person name="Moreira S."/>
            <person name="Perkins V."/>
            <person name="De Repentigny L."/>
            <person name="Dufresne S.F."/>
        </authorList>
    </citation>
    <scope>NUCLEOTIDE SEQUENCE [LARGE SCALE GENOMIC DNA]</scope>
    <source>
        <strain evidence="4">HMR AF 1038</strain>
    </source>
</reference>
<dbReference type="PROSITE" id="PS51471">
    <property type="entry name" value="FE2OG_OXY"/>
    <property type="match status" value="1"/>
</dbReference>
<dbReference type="GO" id="GO:0046872">
    <property type="term" value="F:metal ion binding"/>
    <property type="evidence" value="ECO:0007669"/>
    <property type="project" value="UniProtKB-KW"/>
</dbReference>
<dbReference type="STRING" id="1245748.A0A229XEJ2"/>
<dbReference type="OrthoDB" id="288590at2759"/>
<keyword evidence="2" id="KW-0560">Oxidoreductase</keyword>
<evidence type="ECO:0000256" key="2">
    <source>
        <dbReference type="RuleBase" id="RU003682"/>
    </source>
</evidence>